<dbReference type="InterPro" id="IPR029058">
    <property type="entry name" value="AB_hydrolase_fold"/>
</dbReference>
<dbReference type="AlphaFoldDB" id="C5BN75"/>
<dbReference type="HOGENOM" id="CLU_070456_1_1_6"/>
<dbReference type="RefSeq" id="WP_015820255.1">
    <property type="nucleotide sequence ID" value="NC_012997.1"/>
</dbReference>
<dbReference type="Pfam" id="PF00975">
    <property type="entry name" value="Thioesterase"/>
    <property type="match status" value="1"/>
</dbReference>
<dbReference type="GO" id="GO:0008610">
    <property type="term" value="P:lipid biosynthetic process"/>
    <property type="evidence" value="ECO:0007669"/>
    <property type="project" value="TreeGrafter"/>
</dbReference>
<evidence type="ECO:0000256" key="1">
    <source>
        <dbReference type="ARBA" id="ARBA00007169"/>
    </source>
</evidence>
<gene>
    <name evidence="3" type="ordered locus">TERTU_2855</name>
</gene>
<dbReference type="InterPro" id="IPR012223">
    <property type="entry name" value="TEII"/>
</dbReference>
<dbReference type="PANTHER" id="PTHR11487:SF0">
    <property type="entry name" value="S-ACYL FATTY ACID SYNTHASE THIOESTERASE, MEDIUM CHAIN"/>
    <property type="match status" value="1"/>
</dbReference>
<dbReference type="InterPro" id="IPR001031">
    <property type="entry name" value="Thioesterase"/>
</dbReference>
<dbReference type="STRING" id="377629.TERTU_2855"/>
<accession>C5BN75</accession>
<evidence type="ECO:0000313" key="3">
    <source>
        <dbReference type="EMBL" id="ACR14139.1"/>
    </source>
</evidence>
<organism evidence="3 4">
    <name type="scientific">Teredinibacter turnerae (strain ATCC 39867 / T7901)</name>
    <dbReference type="NCBI Taxonomy" id="377629"/>
    <lineage>
        <taxon>Bacteria</taxon>
        <taxon>Pseudomonadati</taxon>
        <taxon>Pseudomonadota</taxon>
        <taxon>Gammaproteobacteria</taxon>
        <taxon>Cellvibrionales</taxon>
        <taxon>Cellvibrionaceae</taxon>
        <taxon>Teredinibacter</taxon>
    </lineage>
</organism>
<comment type="similarity">
    <text evidence="1">Belongs to the thioesterase family.</text>
</comment>
<evidence type="ECO:0000259" key="2">
    <source>
        <dbReference type="Pfam" id="PF00975"/>
    </source>
</evidence>
<sequence>MTSKWFIISQPKRAPAIRLICFPYAGGSAAIYFPWLAYLPEYVELVAVQLPGRANRINETPFVRMEALIESLFAEIVPLLDRPYVIFGHSLGSRMGIELIRKLSLEGKRLPSHFIASGSRAPHIPIQGGGLHDLPMDEFIGALRDLNGTPEEILKNDHLMRLCAPTIRADFCLGAHYVYKNEEQLPVRTTVFAGRSDVGLSDEQLVAWGQHFETGASVKMFDGDHFFLESNVSSVLEVINGILISMMEPQAEW</sequence>
<dbReference type="eggNOG" id="COG3208">
    <property type="taxonomic scope" value="Bacteria"/>
</dbReference>
<dbReference type="KEGG" id="ttu:TERTU_2855"/>
<dbReference type="EMBL" id="CP001614">
    <property type="protein sequence ID" value="ACR14139.1"/>
    <property type="molecule type" value="Genomic_DNA"/>
</dbReference>
<dbReference type="Gene3D" id="3.40.50.1820">
    <property type="entry name" value="alpha/beta hydrolase"/>
    <property type="match status" value="1"/>
</dbReference>
<keyword evidence="4" id="KW-1185">Reference proteome</keyword>
<proteinExistence type="inferred from homology"/>
<evidence type="ECO:0000313" key="4">
    <source>
        <dbReference type="Proteomes" id="UP000009080"/>
    </source>
</evidence>
<dbReference type="PANTHER" id="PTHR11487">
    <property type="entry name" value="THIOESTERASE"/>
    <property type="match status" value="1"/>
</dbReference>
<dbReference type="SUPFAM" id="SSF53474">
    <property type="entry name" value="alpha/beta-Hydrolases"/>
    <property type="match status" value="1"/>
</dbReference>
<dbReference type="Proteomes" id="UP000009080">
    <property type="component" value="Chromosome"/>
</dbReference>
<protein>
    <submittedName>
        <fullName evidence="3">Thioesterase domain protein</fullName>
    </submittedName>
</protein>
<name>C5BN75_TERTT</name>
<reference evidence="3 4" key="1">
    <citation type="journal article" date="2009" name="PLoS ONE">
        <title>The complete genome of Teredinibacter turnerae T7901: an intracellular endosymbiont of marine wood-boring bivalves (shipworms).</title>
        <authorList>
            <person name="Yang J.C."/>
            <person name="Madupu R."/>
            <person name="Durkin A.S."/>
            <person name="Ekborg N.A."/>
            <person name="Pedamallu C.S."/>
            <person name="Hostetler J.B."/>
            <person name="Radune D."/>
            <person name="Toms B.S."/>
            <person name="Henrissat B."/>
            <person name="Coutinho P.M."/>
            <person name="Schwarz S."/>
            <person name="Field L."/>
            <person name="Trindade-Silva A.E."/>
            <person name="Soares C.A.G."/>
            <person name="Elshahawi S."/>
            <person name="Hanora A."/>
            <person name="Schmidt E.W."/>
            <person name="Haygood M.G."/>
            <person name="Posfai J."/>
            <person name="Benner J."/>
            <person name="Madinger C."/>
            <person name="Nove J."/>
            <person name="Anton B."/>
            <person name="Chaudhary K."/>
            <person name="Foster J."/>
            <person name="Holman A."/>
            <person name="Kumar S."/>
            <person name="Lessard P.A."/>
            <person name="Luyten Y.A."/>
            <person name="Slatko B."/>
            <person name="Wood N."/>
            <person name="Wu B."/>
            <person name="Teplitski M."/>
            <person name="Mougous J.D."/>
            <person name="Ward N."/>
            <person name="Eisen J.A."/>
            <person name="Badger J.H."/>
            <person name="Distel D.L."/>
        </authorList>
    </citation>
    <scope>NUCLEOTIDE SEQUENCE [LARGE SCALE GENOMIC DNA]</scope>
    <source>
        <strain evidence="4">ATCC 39867 / T7901</strain>
    </source>
</reference>
<feature type="domain" description="Thioesterase" evidence="2">
    <location>
        <begin position="18"/>
        <end position="242"/>
    </location>
</feature>
<dbReference type="OrthoDB" id="8480037at2"/>